<dbReference type="SUPFAM" id="SSF51430">
    <property type="entry name" value="NAD(P)-linked oxidoreductase"/>
    <property type="match status" value="1"/>
</dbReference>
<dbReference type="STRING" id="105785.A0A2J7Q6Y9"/>
<reference evidence="8 9" key="1">
    <citation type="submission" date="2017-12" db="EMBL/GenBank/DDBJ databases">
        <title>Hemimetabolous genomes reveal molecular basis of termite eusociality.</title>
        <authorList>
            <person name="Harrison M.C."/>
            <person name="Jongepier E."/>
            <person name="Robertson H.M."/>
            <person name="Arning N."/>
            <person name="Bitard-Feildel T."/>
            <person name="Chao H."/>
            <person name="Childers C.P."/>
            <person name="Dinh H."/>
            <person name="Doddapaneni H."/>
            <person name="Dugan S."/>
            <person name="Gowin J."/>
            <person name="Greiner C."/>
            <person name="Han Y."/>
            <person name="Hu H."/>
            <person name="Hughes D.S.T."/>
            <person name="Huylmans A.-K."/>
            <person name="Kemena C."/>
            <person name="Kremer L.P.M."/>
            <person name="Lee S.L."/>
            <person name="Lopez-Ezquerra A."/>
            <person name="Mallet L."/>
            <person name="Monroy-Kuhn J.M."/>
            <person name="Moser A."/>
            <person name="Murali S.C."/>
            <person name="Muzny D.M."/>
            <person name="Otani S."/>
            <person name="Piulachs M.-D."/>
            <person name="Poelchau M."/>
            <person name="Qu J."/>
            <person name="Schaub F."/>
            <person name="Wada-Katsumata A."/>
            <person name="Worley K.C."/>
            <person name="Xie Q."/>
            <person name="Ylla G."/>
            <person name="Poulsen M."/>
            <person name="Gibbs R.A."/>
            <person name="Schal C."/>
            <person name="Richards S."/>
            <person name="Belles X."/>
            <person name="Korb J."/>
            <person name="Bornberg-Bauer E."/>
        </authorList>
    </citation>
    <scope>NUCLEOTIDE SEQUENCE [LARGE SCALE GENOMIC DNA]</scope>
    <source>
        <tissue evidence="8">Whole body</tissue>
    </source>
</reference>
<protein>
    <submittedName>
        <fullName evidence="8">1,5-anhydro-D-fructose reductase</fullName>
    </submittedName>
</protein>
<dbReference type="Gene3D" id="3.20.20.100">
    <property type="entry name" value="NADP-dependent oxidoreductase domain"/>
    <property type="match status" value="1"/>
</dbReference>
<dbReference type="InterPro" id="IPR023210">
    <property type="entry name" value="NADP_OxRdtase_dom"/>
</dbReference>
<dbReference type="PROSITE" id="PS00798">
    <property type="entry name" value="ALDOKETO_REDUCTASE_1"/>
    <property type="match status" value="1"/>
</dbReference>
<evidence type="ECO:0000256" key="5">
    <source>
        <dbReference type="PIRSR" id="PIRSR000097-2"/>
    </source>
</evidence>
<feature type="binding site" evidence="5">
    <location>
        <position position="112"/>
    </location>
    <ligand>
        <name>substrate</name>
    </ligand>
</feature>
<proteinExistence type="inferred from homology"/>
<feature type="site" description="Lowers pKa of active site Tyr" evidence="6">
    <location>
        <position position="79"/>
    </location>
</feature>
<evidence type="ECO:0000256" key="3">
    <source>
        <dbReference type="ARBA" id="ARBA00023002"/>
    </source>
</evidence>
<dbReference type="PANTHER" id="PTHR11732">
    <property type="entry name" value="ALDO/KETO REDUCTASE"/>
    <property type="match status" value="1"/>
</dbReference>
<dbReference type="InterPro" id="IPR036812">
    <property type="entry name" value="NAD(P)_OxRdtase_dom_sf"/>
</dbReference>
<evidence type="ECO:0000313" key="8">
    <source>
        <dbReference type="EMBL" id="PNF24354.1"/>
    </source>
</evidence>
<feature type="non-terminal residue" evidence="8">
    <location>
        <position position="241"/>
    </location>
</feature>
<dbReference type="FunFam" id="3.20.20.100:FF:000006">
    <property type="entry name" value="Aldo-keto reductase family 1 member A1"/>
    <property type="match status" value="1"/>
</dbReference>
<dbReference type="FunCoup" id="A0A2J7Q6Y9">
    <property type="interactions" value="534"/>
</dbReference>
<accession>A0A2J7Q6Y9</accession>
<keyword evidence="3" id="KW-0560">Oxidoreductase</keyword>
<evidence type="ECO:0000256" key="2">
    <source>
        <dbReference type="ARBA" id="ARBA00022857"/>
    </source>
</evidence>
<dbReference type="EMBL" id="NEVH01017450">
    <property type="protein sequence ID" value="PNF24354.1"/>
    <property type="molecule type" value="Genomic_DNA"/>
</dbReference>
<evidence type="ECO:0000256" key="1">
    <source>
        <dbReference type="ARBA" id="ARBA00007905"/>
    </source>
</evidence>
<dbReference type="InterPro" id="IPR020471">
    <property type="entry name" value="AKR"/>
</dbReference>
<dbReference type="OrthoDB" id="416253at2759"/>
<evidence type="ECO:0000256" key="4">
    <source>
        <dbReference type="PIRSR" id="PIRSR000097-1"/>
    </source>
</evidence>
<dbReference type="PIRSF" id="PIRSF000097">
    <property type="entry name" value="AKR"/>
    <property type="match status" value="1"/>
</dbReference>
<dbReference type="GO" id="GO:0016491">
    <property type="term" value="F:oxidoreductase activity"/>
    <property type="evidence" value="ECO:0007669"/>
    <property type="project" value="UniProtKB-KW"/>
</dbReference>
<keyword evidence="9" id="KW-1185">Reference proteome</keyword>
<feature type="active site" description="Proton donor" evidence="4">
    <location>
        <position position="50"/>
    </location>
</feature>
<evidence type="ECO:0000313" key="9">
    <source>
        <dbReference type="Proteomes" id="UP000235965"/>
    </source>
</evidence>
<dbReference type="InterPro" id="IPR018170">
    <property type="entry name" value="Aldo/ket_reductase_CS"/>
</dbReference>
<sequence length="241" mass="26999">MTPTVKLNNNYDFPVIGLGTYNAGKEGEVEQVVKDAIDVGYRHIDGAMVYENEKEVGAAINAKIAEGVIKREDIFVTSKLWNTYHKPELVQQGLRKTLADLGLKYLDLYLMHWPFAFKEGEVLMPKDENGQLIPSDVDYVDTWKEMEECVKSGLTKSIGLSNFNSEQIQRVLDIATIKPVVNQVECHPYLNQSKLIAFCKERGIVITAYCPLGSPNSIARADFPAPLKDPTLQEIAKKHGK</sequence>
<evidence type="ECO:0000256" key="6">
    <source>
        <dbReference type="PIRSR" id="PIRSR000097-3"/>
    </source>
</evidence>
<keyword evidence="2" id="KW-0521">NADP</keyword>
<dbReference type="PRINTS" id="PR00069">
    <property type="entry name" value="ALDKETRDTASE"/>
</dbReference>
<comment type="caution">
    <text evidence="8">The sequence shown here is derived from an EMBL/GenBank/DDBJ whole genome shotgun (WGS) entry which is preliminary data.</text>
</comment>
<feature type="domain" description="NADP-dependent oxidoreductase" evidence="7">
    <location>
        <begin position="16"/>
        <end position="226"/>
    </location>
</feature>
<dbReference type="InParanoid" id="A0A2J7Q6Y9"/>
<organism evidence="8 9">
    <name type="scientific">Cryptotermes secundus</name>
    <dbReference type="NCBI Taxonomy" id="105785"/>
    <lineage>
        <taxon>Eukaryota</taxon>
        <taxon>Metazoa</taxon>
        <taxon>Ecdysozoa</taxon>
        <taxon>Arthropoda</taxon>
        <taxon>Hexapoda</taxon>
        <taxon>Insecta</taxon>
        <taxon>Pterygota</taxon>
        <taxon>Neoptera</taxon>
        <taxon>Polyneoptera</taxon>
        <taxon>Dictyoptera</taxon>
        <taxon>Blattodea</taxon>
        <taxon>Blattoidea</taxon>
        <taxon>Termitoidae</taxon>
        <taxon>Kalotermitidae</taxon>
        <taxon>Cryptotermitinae</taxon>
        <taxon>Cryptotermes</taxon>
    </lineage>
</organism>
<name>A0A2J7Q6Y9_9NEOP</name>
<dbReference type="Proteomes" id="UP000235965">
    <property type="component" value="Unassembled WGS sequence"/>
</dbReference>
<dbReference type="Pfam" id="PF00248">
    <property type="entry name" value="Aldo_ket_red"/>
    <property type="match status" value="1"/>
</dbReference>
<evidence type="ECO:0000259" key="7">
    <source>
        <dbReference type="Pfam" id="PF00248"/>
    </source>
</evidence>
<comment type="similarity">
    <text evidence="1">Belongs to the aldo/keto reductase family.</text>
</comment>
<gene>
    <name evidence="8" type="primary">AKR1E2_0</name>
    <name evidence="8" type="ORF">B7P43_G11877</name>
</gene>
<dbReference type="PROSITE" id="PS00062">
    <property type="entry name" value="ALDOKETO_REDUCTASE_2"/>
    <property type="match status" value="1"/>
</dbReference>
<dbReference type="AlphaFoldDB" id="A0A2J7Q6Y9"/>